<dbReference type="EMBL" id="JBHSFG010000009">
    <property type="protein sequence ID" value="MFC4463731.1"/>
    <property type="molecule type" value="Genomic_DNA"/>
</dbReference>
<accession>A0ABV8YHC8</accession>
<dbReference type="RefSeq" id="WP_386337233.1">
    <property type="nucleotide sequence ID" value="NZ_JBHSFG010000009.1"/>
</dbReference>
<organism evidence="1 2">
    <name type="scientific">Streptomyces xiangluensis</name>
    <dbReference type="NCBI Taxonomy" id="2665720"/>
    <lineage>
        <taxon>Bacteria</taxon>
        <taxon>Bacillati</taxon>
        <taxon>Actinomycetota</taxon>
        <taxon>Actinomycetes</taxon>
        <taxon>Kitasatosporales</taxon>
        <taxon>Streptomycetaceae</taxon>
        <taxon>Streptomyces</taxon>
    </lineage>
</organism>
<evidence type="ECO:0000313" key="1">
    <source>
        <dbReference type="EMBL" id="MFC4463731.1"/>
    </source>
</evidence>
<protein>
    <submittedName>
        <fullName evidence="1">Uncharacterized protein</fullName>
    </submittedName>
</protein>
<name>A0ABV8YHC8_9ACTN</name>
<sequence length="147" mass="16499">MFAAVHALSVPDQRGLLIEDLNRSTGRLLVRRPESSTTPSTWTNSPTAWLAERYQRWPTSTNPYLLVTARTAVDDTHPMVCPNAITKSLRRQSLQVTRLRVDRVLDEARHTADPLHLVRLFGISPITAMRYLRAAHPGGLRPDPAQA</sequence>
<keyword evidence="2" id="KW-1185">Reference proteome</keyword>
<dbReference type="Proteomes" id="UP001596012">
    <property type="component" value="Unassembled WGS sequence"/>
</dbReference>
<proteinExistence type="predicted"/>
<gene>
    <name evidence="1" type="ORF">ACFPH6_03855</name>
</gene>
<comment type="caution">
    <text evidence="1">The sequence shown here is derived from an EMBL/GenBank/DDBJ whole genome shotgun (WGS) entry which is preliminary data.</text>
</comment>
<evidence type="ECO:0000313" key="2">
    <source>
        <dbReference type="Proteomes" id="UP001596012"/>
    </source>
</evidence>
<reference evidence="2" key="1">
    <citation type="journal article" date="2019" name="Int. J. Syst. Evol. Microbiol.">
        <title>The Global Catalogue of Microorganisms (GCM) 10K type strain sequencing project: providing services to taxonomists for standard genome sequencing and annotation.</title>
        <authorList>
            <consortium name="The Broad Institute Genomics Platform"/>
            <consortium name="The Broad Institute Genome Sequencing Center for Infectious Disease"/>
            <person name="Wu L."/>
            <person name="Ma J."/>
        </authorList>
    </citation>
    <scope>NUCLEOTIDE SEQUENCE [LARGE SCALE GENOMIC DNA]</scope>
    <source>
        <strain evidence="2">DT43</strain>
    </source>
</reference>